<dbReference type="EMBL" id="JXTB01000044">
    <property type="protein sequence ID" value="PON71501.1"/>
    <property type="molecule type" value="Genomic_DNA"/>
</dbReference>
<name>A0A2P5DDY9_PARAD</name>
<sequence length="202" mass="22785">MKDNLSQTQSLNLTKMAAMCDDDDSSRDEVGSHPSLVAVRGYRVKEVSAPLFEAIFLRTLQETDFVRITQEEIQSKVDYVCDLAYVNMEVGWLHQRLTDILEAKQLVKQSSTLKAVKDKNTEFIDEQKRKLKCYNLDMRALEEKISSTEAVLAAAEVEAGRINEKHCVASLLQSVIGGRPGLVRHALPIKIDDNNNYVMVKL</sequence>
<dbReference type="OrthoDB" id="1096033at2759"/>
<dbReference type="AlphaFoldDB" id="A0A2P5DDY9"/>
<reference evidence="3" key="1">
    <citation type="submission" date="2016-06" db="EMBL/GenBank/DDBJ databases">
        <title>Parallel loss of symbiosis genes in relatives of nitrogen-fixing non-legume Parasponia.</title>
        <authorList>
            <person name="Van Velzen R."/>
            <person name="Holmer R."/>
            <person name="Bu F."/>
            <person name="Rutten L."/>
            <person name="Van Zeijl A."/>
            <person name="Liu W."/>
            <person name="Santuari L."/>
            <person name="Cao Q."/>
            <person name="Sharma T."/>
            <person name="Shen D."/>
            <person name="Roswanjaya Y."/>
            <person name="Wardhani T."/>
            <person name="Kalhor M.S."/>
            <person name="Jansen J."/>
            <person name="Van den Hoogen J."/>
            <person name="Gungor B."/>
            <person name="Hartog M."/>
            <person name="Hontelez J."/>
            <person name="Verver J."/>
            <person name="Yang W.-C."/>
            <person name="Schijlen E."/>
            <person name="Repin R."/>
            <person name="Schilthuizen M."/>
            <person name="Schranz E."/>
            <person name="Heidstra R."/>
            <person name="Miyata K."/>
            <person name="Fedorova E."/>
            <person name="Kohlen W."/>
            <person name="Bisseling T."/>
            <person name="Smit S."/>
            <person name="Geurts R."/>
        </authorList>
    </citation>
    <scope>NUCLEOTIDE SEQUENCE [LARGE SCALE GENOMIC DNA]</scope>
    <source>
        <strain evidence="3">cv. WU1-14</strain>
    </source>
</reference>
<evidence type="ECO:0008006" key="4">
    <source>
        <dbReference type="Google" id="ProtNLM"/>
    </source>
</evidence>
<evidence type="ECO:0000313" key="2">
    <source>
        <dbReference type="EMBL" id="PON71501.1"/>
    </source>
</evidence>
<proteinExistence type="predicted"/>
<evidence type="ECO:0000256" key="1">
    <source>
        <dbReference type="SAM" id="Coils"/>
    </source>
</evidence>
<dbReference type="STRING" id="3476.A0A2P5DDY9"/>
<keyword evidence="3" id="KW-1185">Reference proteome</keyword>
<protein>
    <recommendedName>
        <fullName evidence="4">Phospholipase-like</fullName>
    </recommendedName>
</protein>
<feature type="coiled-coil region" evidence="1">
    <location>
        <begin position="124"/>
        <end position="158"/>
    </location>
</feature>
<dbReference type="PANTHER" id="PTHR35358">
    <property type="entry name" value="OS06G0711100 PROTEIN"/>
    <property type="match status" value="1"/>
</dbReference>
<dbReference type="Proteomes" id="UP000237105">
    <property type="component" value="Unassembled WGS sequence"/>
</dbReference>
<accession>A0A2P5DDY9</accession>
<dbReference type="PANTHER" id="PTHR35358:SF10">
    <property type="entry name" value="PLANT PHOSPHOLIPASE-LIKE PROTEIN"/>
    <property type="match status" value="1"/>
</dbReference>
<comment type="caution">
    <text evidence="2">The sequence shown here is derived from an EMBL/GenBank/DDBJ whole genome shotgun (WGS) entry which is preliminary data.</text>
</comment>
<gene>
    <name evidence="2" type="ORF">PanWU01x14_072980</name>
</gene>
<evidence type="ECO:0000313" key="3">
    <source>
        <dbReference type="Proteomes" id="UP000237105"/>
    </source>
</evidence>
<keyword evidence="1" id="KW-0175">Coiled coil</keyword>
<organism evidence="2 3">
    <name type="scientific">Parasponia andersonii</name>
    <name type="common">Sponia andersonii</name>
    <dbReference type="NCBI Taxonomy" id="3476"/>
    <lineage>
        <taxon>Eukaryota</taxon>
        <taxon>Viridiplantae</taxon>
        <taxon>Streptophyta</taxon>
        <taxon>Embryophyta</taxon>
        <taxon>Tracheophyta</taxon>
        <taxon>Spermatophyta</taxon>
        <taxon>Magnoliopsida</taxon>
        <taxon>eudicotyledons</taxon>
        <taxon>Gunneridae</taxon>
        <taxon>Pentapetalae</taxon>
        <taxon>rosids</taxon>
        <taxon>fabids</taxon>
        <taxon>Rosales</taxon>
        <taxon>Cannabaceae</taxon>
        <taxon>Parasponia</taxon>
    </lineage>
</organism>